<comment type="cofactor">
    <cofactor evidence="9">
        <name>Mg(2+)</name>
        <dbReference type="ChEBI" id="CHEBI:18420"/>
    </cofactor>
</comment>
<keyword evidence="7 9" id="KW-0460">Magnesium</keyword>
<keyword evidence="3 9" id="KW-0479">Metal-binding</keyword>
<evidence type="ECO:0000313" key="11">
    <source>
        <dbReference type="Proteomes" id="UP000620874"/>
    </source>
</evidence>
<dbReference type="EMBL" id="JACSPP010000036">
    <property type="protein sequence ID" value="MBD8041003.1"/>
    <property type="molecule type" value="Genomic_DNA"/>
</dbReference>
<comment type="subcellular location">
    <subcellularLocation>
        <location evidence="9">Cytoplasm</location>
    </subcellularLocation>
</comment>
<dbReference type="InterPro" id="IPR004472">
    <property type="entry name" value="DTB_synth_BioD"/>
</dbReference>
<evidence type="ECO:0000256" key="8">
    <source>
        <dbReference type="ARBA" id="ARBA00047386"/>
    </source>
</evidence>
<feature type="active site" evidence="9">
    <location>
        <position position="39"/>
    </location>
</feature>
<comment type="caution">
    <text evidence="9">Lacks conserved residue(s) required for the propagation of feature annotation.</text>
</comment>
<feature type="binding site" evidence="9">
    <location>
        <begin position="211"/>
        <end position="213"/>
    </location>
    <ligand>
        <name>ATP</name>
        <dbReference type="ChEBI" id="CHEBI:30616"/>
    </ligand>
</feature>
<keyword evidence="5 9" id="KW-0093">Biotin biosynthesis</keyword>
<comment type="catalytic activity">
    <reaction evidence="8">
        <text>(7R,8S)-8-amino-7-(carboxyamino)nonanoate + ATP = (4R,5S)-dethiobiotin + ADP + phosphate + H(+)</text>
        <dbReference type="Rhea" id="RHEA:63684"/>
        <dbReference type="ChEBI" id="CHEBI:15378"/>
        <dbReference type="ChEBI" id="CHEBI:30616"/>
        <dbReference type="ChEBI" id="CHEBI:43474"/>
        <dbReference type="ChEBI" id="CHEBI:149470"/>
        <dbReference type="ChEBI" id="CHEBI:149473"/>
        <dbReference type="ChEBI" id="CHEBI:456216"/>
    </reaction>
</comment>
<dbReference type="PANTHER" id="PTHR43210:SF2">
    <property type="entry name" value="ATP-DEPENDENT DETHIOBIOTIN SYNTHETASE BIOD 2"/>
    <property type="match status" value="1"/>
</dbReference>
<feature type="binding site" evidence="9">
    <location>
        <position position="18"/>
    </location>
    <ligand>
        <name>Mg(2+)</name>
        <dbReference type="ChEBI" id="CHEBI:18420"/>
    </ligand>
</feature>
<evidence type="ECO:0000256" key="9">
    <source>
        <dbReference type="HAMAP-Rule" id="MF_00336"/>
    </source>
</evidence>
<dbReference type="InterPro" id="IPR027417">
    <property type="entry name" value="P-loop_NTPase"/>
</dbReference>
<organism evidence="10 11">
    <name type="scientific">Phocaeicola intestinalis</name>
    <dbReference type="NCBI Taxonomy" id="2762212"/>
    <lineage>
        <taxon>Bacteria</taxon>
        <taxon>Pseudomonadati</taxon>
        <taxon>Bacteroidota</taxon>
        <taxon>Bacteroidia</taxon>
        <taxon>Bacteroidales</taxon>
        <taxon>Bacteroidaceae</taxon>
        <taxon>Phocaeicola</taxon>
    </lineage>
</organism>
<reference evidence="10 11" key="1">
    <citation type="submission" date="2020-08" db="EMBL/GenBank/DDBJ databases">
        <title>A Genomic Blueprint of the Chicken Gut Microbiome.</title>
        <authorList>
            <person name="Gilroy R."/>
            <person name="Ravi A."/>
            <person name="Getino M."/>
            <person name="Pursley I."/>
            <person name="Horton D.L."/>
            <person name="Alikhan N.-F."/>
            <person name="Baker D."/>
            <person name="Gharbi K."/>
            <person name="Hall N."/>
            <person name="Watson M."/>
            <person name="Adriaenssens E.M."/>
            <person name="Foster-Nyarko E."/>
            <person name="Jarju S."/>
            <person name="Secka A."/>
            <person name="Antonio M."/>
            <person name="Oren A."/>
            <person name="Chaudhuri R."/>
            <person name="La Ragione R.M."/>
            <person name="Hildebrand F."/>
            <person name="Pallen M.J."/>
        </authorList>
    </citation>
    <scope>NUCLEOTIDE SEQUENCE [LARGE SCALE GENOMIC DNA]</scope>
    <source>
        <strain evidence="10 11">Sa1CVN1</strain>
    </source>
</reference>
<feature type="binding site" evidence="9">
    <location>
        <position position="116"/>
    </location>
    <ligand>
        <name>Mg(2+)</name>
        <dbReference type="ChEBI" id="CHEBI:18420"/>
    </ligand>
</feature>
<dbReference type="HAMAP" id="MF_00336">
    <property type="entry name" value="BioD"/>
    <property type="match status" value="1"/>
</dbReference>
<dbReference type="GO" id="GO:0004141">
    <property type="term" value="F:dethiobiotin synthase activity"/>
    <property type="evidence" value="ECO:0007669"/>
    <property type="project" value="UniProtKB-EC"/>
</dbReference>
<sequence length="215" mass="24657">MKDNVYFVSGIDTNIGKSYATGYLARKWNEAGIRTITQKLVQTGNEDVSEDIALHRRLMGTGWLREDDERLTMPEIFSYPCSPHLAAEIDRRPIDFDKIERATQTLSGRYDAVLLEGAGGLMVPLTRDLLTIDYIARHHYPLVFVTSGRLGSINHLLLSLEAADRRGIRLHTLVYNLFPEEDDALIRQDTEEYIRHLLKEKYPEARLEVVPYIPE</sequence>
<dbReference type="NCBIfam" id="TIGR00347">
    <property type="entry name" value="bioD"/>
    <property type="match status" value="1"/>
</dbReference>
<feature type="binding site" evidence="9">
    <location>
        <begin position="14"/>
        <end position="19"/>
    </location>
    <ligand>
        <name>ATP</name>
        <dbReference type="ChEBI" id="CHEBI:30616"/>
    </ligand>
</feature>
<feature type="binding site" evidence="9">
    <location>
        <position position="51"/>
    </location>
    <ligand>
        <name>ATP</name>
        <dbReference type="ChEBI" id="CHEBI:30616"/>
    </ligand>
</feature>
<comment type="similarity">
    <text evidence="9">Belongs to the dethiobiotin synthetase family.</text>
</comment>
<comment type="caution">
    <text evidence="10">The sequence shown here is derived from an EMBL/GenBank/DDBJ whole genome shotgun (WGS) entry which is preliminary data.</text>
</comment>
<keyword evidence="2 9" id="KW-0436">Ligase</keyword>
<comment type="pathway">
    <text evidence="9">Cofactor biosynthesis; biotin biosynthesis; biotin from 7,8-diaminononanoate: step 1/2.</text>
</comment>
<dbReference type="EC" id="6.3.3.3" evidence="9"/>
<comment type="function">
    <text evidence="9">Catalyzes a mechanistically unusual reaction, the ATP-dependent insertion of CO2 between the N7 and N8 nitrogen atoms of 7,8-diaminopelargonic acid (DAPA, also called 7,8-diammoniononanoate) to form a ureido ring.</text>
</comment>
<evidence type="ECO:0000256" key="4">
    <source>
        <dbReference type="ARBA" id="ARBA00022741"/>
    </source>
</evidence>
<keyword evidence="6 9" id="KW-0067">ATP-binding</keyword>
<feature type="binding site" evidence="9">
    <location>
        <position position="43"/>
    </location>
    <ligand>
        <name>substrate</name>
    </ligand>
</feature>
<dbReference type="SUPFAM" id="SSF52540">
    <property type="entry name" value="P-loop containing nucleoside triphosphate hydrolases"/>
    <property type="match status" value="1"/>
</dbReference>
<evidence type="ECO:0000256" key="6">
    <source>
        <dbReference type="ARBA" id="ARBA00022840"/>
    </source>
</evidence>
<evidence type="ECO:0000256" key="3">
    <source>
        <dbReference type="ARBA" id="ARBA00022723"/>
    </source>
</evidence>
<evidence type="ECO:0000256" key="5">
    <source>
        <dbReference type="ARBA" id="ARBA00022756"/>
    </source>
</evidence>
<dbReference type="RefSeq" id="WP_087207867.1">
    <property type="nucleotide sequence ID" value="NZ_JACSPP010000036.1"/>
</dbReference>
<protein>
    <recommendedName>
        <fullName evidence="9">ATP-dependent dethiobiotin synthetase BioD</fullName>
        <ecNumber evidence="9">6.3.3.3</ecNumber>
    </recommendedName>
    <alternativeName>
        <fullName evidence="9">DTB synthetase</fullName>
        <shortName evidence="9">DTBS</shortName>
    </alternativeName>
    <alternativeName>
        <fullName evidence="9">Dethiobiotin synthase</fullName>
    </alternativeName>
</protein>
<evidence type="ECO:0000256" key="1">
    <source>
        <dbReference type="ARBA" id="ARBA00022490"/>
    </source>
</evidence>
<feature type="binding site" evidence="9">
    <location>
        <position position="51"/>
    </location>
    <ligand>
        <name>Mg(2+)</name>
        <dbReference type="ChEBI" id="CHEBI:18420"/>
    </ligand>
</feature>
<dbReference type="CDD" id="cd03109">
    <property type="entry name" value="DTBS"/>
    <property type="match status" value="1"/>
</dbReference>
<comment type="subunit">
    <text evidence="9">Homodimer.</text>
</comment>
<keyword evidence="11" id="KW-1185">Reference proteome</keyword>
<dbReference type="Proteomes" id="UP000620874">
    <property type="component" value="Unassembled WGS sequence"/>
</dbReference>
<proteinExistence type="inferred from homology"/>
<evidence type="ECO:0000256" key="2">
    <source>
        <dbReference type="ARBA" id="ARBA00022598"/>
    </source>
</evidence>
<name>A0ABR8YA11_9BACT</name>
<dbReference type="Pfam" id="PF13500">
    <property type="entry name" value="AAA_26"/>
    <property type="match status" value="1"/>
</dbReference>
<dbReference type="PIRSF" id="PIRSF006755">
    <property type="entry name" value="DTB_synth"/>
    <property type="match status" value="1"/>
</dbReference>
<feature type="binding site" evidence="9">
    <location>
        <begin position="116"/>
        <end position="119"/>
    </location>
    <ligand>
        <name>ATP</name>
        <dbReference type="ChEBI" id="CHEBI:30616"/>
    </ligand>
</feature>
<keyword evidence="1 9" id="KW-0963">Cytoplasm</keyword>
<comment type="catalytic activity">
    <reaction evidence="9">
        <text>(7R,8S)-7,8-diammoniononanoate + CO2 + ATP = (4R,5S)-dethiobiotin + ADP + phosphate + 3 H(+)</text>
        <dbReference type="Rhea" id="RHEA:15805"/>
        <dbReference type="ChEBI" id="CHEBI:15378"/>
        <dbReference type="ChEBI" id="CHEBI:16526"/>
        <dbReference type="ChEBI" id="CHEBI:30616"/>
        <dbReference type="ChEBI" id="CHEBI:43474"/>
        <dbReference type="ChEBI" id="CHEBI:149469"/>
        <dbReference type="ChEBI" id="CHEBI:149473"/>
        <dbReference type="ChEBI" id="CHEBI:456216"/>
        <dbReference type="EC" id="6.3.3.3"/>
    </reaction>
</comment>
<evidence type="ECO:0000313" key="10">
    <source>
        <dbReference type="EMBL" id="MBD8041003.1"/>
    </source>
</evidence>
<gene>
    <name evidence="9 10" type="primary">bioD</name>
    <name evidence="10" type="ORF">H9625_11270</name>
</gene>
<evidence type="ECO:0000256" key="7">
    <source>
        <dbReference type="ARBA" id="ARBA00022842"/>
    </source>
</evidence>
<keyword evidence="4 9" id="KW-0547">Nucleotide-binding</keyword>
<dbReference type="PANTHER" id="PTHR43210">
    <property type="entry name" value="DETHIOBIOTIN SYNTHETASE"/>
    <property type="match status" value="1"/>
</dbReference>
<accession>A0ABR8YA11</accession>
<dbReference type="Gene3D" id="3.40.50.300">
    <property type="entry name" value="P-loop containing nucleotide triphosphate hydrolases"/>
    <property type="match status" value="1"/>
</dbReference>